<protein>
    <recommendedName>
        <fullName evidence="1">UGSC-like domain-containing protein</fullName>
    </recommendedName>
</protein>
<name>A0YEG3_9GAMM</name>
<keyword evidence="3" id="KW-1185">Reference proteome</keyword>
<dbReference type="EMBL" id="AAVT01000006">
    <property type="protein sequence ID" value="EAW30799.1"/>
    <property type="molecule type" value="Genomic_DNA"/>
</dbReference>
<reference evidence="2 3" key="1">
    <citation type="journal article" date="2010" name="J. Bacteriol.">
        <title>Genome sequence of the oligotrophic marine Gammaproteobacterium HTCC2143, isolated from the Oregon Coast.</title>
        <authorList>
            <person name="Oh H.M."/>
            <person name="Kang I."/>
            <person name="Ferriera S."/>
            <person name="Giovannoni S.J."/>
            <person name="Cho J.C."/>
        </authorList>
    </citation>
    <scope>NUCLEOTIDE SEQUENCE [LARGE SCALE GENOMIC DNA]</scope>
    <source>
        <strain evidence="2 3">HTCC2143</strain>
    </source>
</reference>
<dbReference type="InterPro" id="IPR057767">
    <property type="entry name" value="UGSC-like_dom"/>
</dbReference>
<feature type="domain" description="UGSC-like" evidence="1">
    <location>
        <begin position="5"/>
        <end position="97"/>
    </location>
</feature>
<dbReference type="Pfam" id="PF24696">
    <property type="entry name" value="UGSC"/>
    <property type="match status" value="1"/>
</dbReference>
<gene>
    <name evidence="2" type="ORF">GP2143_02709</name>
</gene>
<dbReference type="OrthoDB" id="5737748at2"/>
<comment type="caution">
    <text evidence="2">The sequence shown here is derived from an EMBL/GenBank/DDBJ whole genome shotgun (WGS) entry which is preliminary data.</text>
</comment>
<dbReference type="eggNOG" id="ENOG502ZKQZ">
    <property type="taxonomic scope" value="Bacteria"/>
</dbReference>
<dbReference type="STRING" id="247633.GP2143_02709"/>
<dbReference type="Proteomes" id="UP000004931">
    <property type="component" value="Unassembled WGS sequence"/>
</dbReference>
<dbReference type="AlphaFoldDB" id="A0YEG3"/>
<sequence length="97" mass="10296">MITFHDPRGDVAAQTLAYTLSHDLTANQGAGTTVALLANGFPDSVNFLEAIGQSLSAKYPALTLKYWNKGNASIPAPQSMLDEIKAHCHIAIAAYGH</sequence>
<evidence type="ECO:0000313" key="3">
    <source>
        <dbReference type="Proteomes" id="UP000004931"/>
    </source>
</evidence>
<proteinExistence type="predicted"/>
<accession>A0YEG3</accession>
<evidence type="ECO:0000313" key="2">
    <source>
        <dbReference type="EMBL" id="EAW30799.1"/>
    </source>
</evidence>
<organism evidence="2 3">
    <name type="scientific">marine gamma proteobacterium HTCC2143</name>
    <dbReference type="NCBI Taxonomy" id="247633"/>
    <lineage>
        <taxon>Bacteria</taxon>
        <taxon>Pseudomonadati</taxon>
        <taxon>Pseudomonadota</taxon>
        <taxon>Gammaproteobacteria</taxon>
        <taxon>Cellvibrionales</taxon>
        <taxon>Spongiibacteraceae</taxon>
        <taxon>BD1-7 clade</taxon>
    </lineage>
</organism>
<evidence type="ECO:0000259" key="1">
    <source>
        <dbReference type="Pfam" id="PF24696"/>
    </source>
</evidence>